<keyword evidence="3" id="KW-1185">Reference proteome</keyword>
<proteinExistence type="predicted"/>
<feature type="domain" description="Type II CBASS E2 protein" evidence="1">
    <location>
        <begin position="20"/>
        <end position="138"/>
    </location>
</feature>
<sequence>MEELIRKHHMENWELFLSVQKDLVEKKFEWIKLTIDAKNKQLIGKGDITISGRKIPIILSYSPFNGNRYDRIFIPDGQLKYHRDIHLYGDLSLCLYHPLIDQGPFRKIPLVKMIPWISEWIIFYLQWKKYGVWLGREIKH</sequence>
<evidence type="ECO:0000313" key="2">
    <source>
        <dbReference type="EMBL" id="MBB6324738.1"/>
    </source>
</evidence>
<dbReference type="AlphaFoldDB" id="A0A841MQ30"/>
<dbReference type="Proteomes" id="UP000588604">
    <property type="component" value="Unassembled WGS sequence"/>
</dbReference>
<dbReference type="InterPro" id="IPR058588">
    <property type="entry name" value="E2-CBASS"/>
</dbReference>
<name>A0A841MQ30_9BACT</name>
<gene>
    <name evidence="2" type="ORF">FHS59_000353</name>
</gene>
<organism evidence="2 3">
    <name type="scientific">Algoriphagus iocasae</name>
    <dbReference type="NCBI Taxonomy" id="1836499"/>
    <lineage>
        <taxon>Bacteria</taxon>
        <taxon>Pseudomonadati</taxon>
        <taxon>Bacteroidota</taxon>
        <taxon>Cytophagia</taxon>
        <taxon>Cytophagales</taxon>
        <taxon>Cyclobacteriaceae</taxon>
        <taxon>Algoriphagus</taxon>
    </lineage>
</organism>
<comment type="caution">
    <text evidence="2">The sequence shown here is derived from an EMBL/GenBank/DDBJ whole genome shotgun (WGS) entry which is preliminary data.</text>
</comment>
<accession>A0A841MQ30</accession>
<protein>
    <recommendedName>
        <fullName evidence="1">Type II CBASS E2 protein domain-containing protein</fullName>
    </recommendedName>
</protein>
<evidence type="ECO:0000259" key="1">
    <source>
        <dbReference type="Pfam" id="PF26395"/>
    </source>
</evidence>
<evidence type="ECO:0000313" key="3">
    <source>
        <dbReference type="Proteomes" id="UP000588604"/>
    </source>
</evidence>
<dbReference type="EMBL" id="JACIJO010000001">
    <property type="protein sequence ID" value="MBB6324738.1"/>
    <property type="molecule type" value="Genomic_DNA"/>
</dbReference>
<reference evidence="2 3" key="1">
    <citation type="submission" date="2020-08" db="EMBL/GenBank/DDBJ databases">
        <title>Genomic Encyclopedia of Type Strains, Phase IV (KMG-IV): sequencing the most valuable type-strain genomes for metagenomic binning, comparative biology and taxonomic classification.</title>
        <authorList>
            <person name="Goeker M."/>
        </authorList>
    </citation>
    <scope>NUCLEOTIDE SEQUENCE [LARGE SCALE GENOMIC DNA]</scope>
    <source>
        <strain evidence="2 3">DSM 102044</strain>
    </source>
</reference>
<dbReference type="Pfam" id="PF26395">
    <property type="entry name" value="E2-CBASS"/>
    <property type="match status" value="1"/>
</dbReference>